<comment type="caution">
    <text evidence="1">The sequence shown here is derived from an EMBL/GenBank/DDBJ whole genome shotgun (WGS) entry which is preliminary data.</text>
</comment>
<dbReference type="Proteomes" id="UP000535908">
    <property type="component" value="Unassembled WGS sequence"/>
</dbReference>
<accession>A0A7X0Y3F2</accession>
<organism evidence="1 2">
    <name type="scientific">Listeria grandensis</name>
    <dbReference type="NCBI Taxonomy" id="1494963"/>
    <lineage>
        <taxon>Bacteria</taxon>
        <taxon>Bacillati</taxon>
        <taxon>Bacillota</taxon>
        <taxon>Bacilli</taxon>
        <taxon>Bacillales</taxon>
        <taxon>Listeriaceae</taxon>
        <taxon>Listeria</taxon>
    </lineage>
</organism>
<sequence length="46" mass="5223">MSRIHNDFHFEIRNSITNCQIVVTKERDSKIVNANDTAVNNGIFCG</sequence>
<dbReference type="AlphaFoldDB" id="A0A7X0Y3F2"/>
<dbReference type="EMBL" id="JAARWN010000005">
    <property type="protein sequence ID" value="MBC1936275.1"/>
    <property type="molecule type" value="Genomic_DNA"/>
</dbReference>
<dbReference type="RefSeq" id="WP_185525972.1">
    <property type="nucleotide sequence ID" value="NZ_JAARWN010000005.1"/>
</dbReference>
<name>A0A7X0Y3F2_9LIST</name>
<evidence type="ECO:0000313" key="1">
    <source>
        <dbReference type="EMBL" id="MBC1936275.1"/>
    </source>
</evidence>
<gene>
    <name evidence="1" type="ORF">HCA69_07845</name>
</gene>
<reference evidence="1 2" key="1">
    <citation type="submission" date="2020-03" db="EMBL/GenBank/DDBJ databases">
        <title>Soil Listeria distribution.</title>
        <authorList>
            <person name="Liao J."/>
            <person name="Wiedmann M."/>
        </authorList>
    </citation>
    <scope>NUCLEOTIDE SEQUENCE [LARGE SCALE GENOMIC DNA]</scope>
    <source>
        <strain evidence="1 2">FSL L7-0741</strain>
    </source>
</reference>
<evidence type="ECO:0000313" key="2">
    <source>
        <dbReference type="Proteomes" id="UP000535908"/>
    </source>
</evidence>
<proteinExistence type="predicted"/>
<protein>
    <submittedName>
        <fullName evidence="1">Uncharacterized protein</fullName>
    </submittedName>
</protein>